<evidence type="ECO:0000256" key="1">
    <source>
        <dbReference type="ARBA" id="ARBA00004123"/>
    </source>
</evidence>
<dbReference type="PANTHER" id="PTHR11246:SF5">
    <property type="entry name" value="PRE-MRNA-SPLICING FACTOR SYF1"/>
    <property type="match status" value="1"/>
</dbReference>
<evidence type="ECO:0000256" key="9">
    <source>
        <dbReference type="PROSITE-ProRule" id="PRU00339"/>
    </source>
</evidence>
<dbReference type="EMBL" id="CAXAMN010025439">
    <property type="protein sequence ID" value="CAK9095178.1"/>
    <property type="molecule type" value="Genomic_DNA"/>
</dbReference>
<feature type="repeat" description="TPR" evidence="9">
    <location>
        <begin position="253"/>
        <end position="286"/>
    </location>
</feature>
<feature type="compositionally biased region" description="Acidic residues" evidence="10">
    <location>
        <begin position="850"/>
        <end position="866"/>
    </location>
</feature>
<evidence type="ECO:0000256" key="6">
    <source>
        <dbReference type="ARBA" id="ARBA00023187"/>
    </source>
</evidence>
<dbReference type="InterPro" id="IPR011990">
    <property type="entry name" value="TPR-like_helical_dom_sf"/>
</dbReference>
<reference evidence="14 15" key="1">
    <citation type="submission" date="2024-02" db="EMBL/GenBank/DDBJ databases">
        <authorList>
            <person name="Chen Y."/>
            <person name="Shah S."/>
            <person name="Dougan E. K."/>
            <person name="Thang M."/>
            <person name="Chan C."/>
        </authorList>
    </citation>
    <scope>NUCLEOTIDE SEQUENCE [LARGE SCALE GENOMIC DNA]</scope>
</reference>
<evidence type="ECO:0000256" key="4">
    <source>
        <dbReference type="ARBA" id="ARBA00022728"/>
    </source>
</evidence>
<dbReference type="InterPro" id="IPR003107">
    <property type="entry name" value="HAT"/>
</dbReference>
<evidence type="ECO:0000256" key="7">
    <source>
        <dbReference type="ARBA" id="ARBA00023242"/>
    </source>
</evidence>
<name>A0ABP0R3K4_9DINO</name>
<keyword evidence="15" id="KW-1185">Reference proteome</keyword>
<keyword evidence="3" id="KW-0507">mRNA processing</keyword>
<feature type="domain" description="Pre-mRNA-splicing factor Syf1/CRNKL1-like C-terminal HAT-repeats" evidence="12">
    <location>
        <begin position="380"/>
        <end position="759"/>
    </location>
</feature>
<dbReference type="InterPro" id="IPR056350">
    <property type="entry name" value="HAT_Syf1_central"/>
</dbReference>
<comment type="subcellular location">
    <subcellularLocation>
        <location evidence="1">Nucleus</location>
    </subcellularLocation>
</comment>
<dbReference type="Proteomes" id="UP001642484">
    <property type="component" value="Unassembled WGS sequence"/>
</dbReference>
<evidence type="ECO:0000256" key="8">
    <source>
        <dbReference type="ARBA" id="ARBA00039472"/>
    </source>
</evidence>
<evidence type="ECO:0000313" key="14">
    <source>
        <dbReference type="EMBL" id="CAK9095178.1"/>
    </source>
</evidence>
<keyword evidence="5" id="KW-0677">Repeat</keyword>
<dbReference type="SMART" id="SM00386">
    <property type="entry name" value="HAT"/>
    <property type="match status" value="11"/>
</dbReference>
<sequence>MEGSWEAISEDVLRETDVAYEQELQQNPYSVKLWCAYVKAKAEAPLRVRYLIYERAVKELPGSYKLWHAYLQLRMRSVKDLAILDPEYEACNNAFERALVFLHKMPRIWLHYIDFLMKQKKITRARRALDRALRSLPITQHARIWELYVKFIKDGEVPKETALCAFRRYLMLEPDHVEIYIAYLRTIGRYDEAAQKLANVVDDEDFSSMEGKTRHQLWMDLCDLVSKHPADIKALNIESIIRSGIRQFTDEVGRLWISLGDHFIRLGQFEKARDIYEEAMATVSTVHDFSLIFESYAKFLESLISAHMEREASTVSAAEADLLMLRLEDLLGRRPELVSSVKLRQNPHNVHEWLQRAKLYKDTPEKVIRCFTEAVMTVDPQKAEGRLWTLWAAFAKFYESHDDIENARVIFSKATQVNYRGVDDLASVWCEWIEMELRHKEFDEALKVARQATGQKRAAALKEDKDVVQNRLFRSTKLWSFCIDLEESLGTTASTRAAYDATLEFKVATPSLILSYARFLEDRKYFEDAFKVYERGIKVFAWPHVSDIWLTYLSKFVERYGGRKLERARDLFEQAVEKVPPKFARRLHMLYAKLEEEHGLARHALSIYNRATKAVEEKDMFEMYSILLRKTAELFGQTRTREIYDQAIENLPQDRIKDACVRYAKMETMLGEVDRARGIYEHASQFCDPRREEEFWKVWRGFEVQHGNEDTFRDMLRIKRSVQAMFSQVHFNATDIAAENAGAVLDPMAAAEEQMKTEEDRKRQGGALGPDAKRQRVTADAQTARKELLGKFEPAETWEGIRDGFIFKLGIKGLGYYEDSSLQQIEARSAAAAAAERKALAAEQRAQEANPEEIELDMDDDEDDAPGAEPPPAASSSAAVAMTANSEIELNVEDIEEAPIPSEVFGGGLSSMRANLPEETVEEPPLAAPAPAAEEKKKLGALAKFQKKGKGKGGSKG</sequence>
<evidence type="ECO:0000259" key="11">
    <source>
        <dbReference type="Pfam" id="PF23220"/>
    </source>
</evidence>
<feature type="compositionally biased region" description="Basic and acidic residues" evidence="10">
    <location>
        <begin position="753"/>
        <end position="763"/>
    </location>
</feature>
<dbReference type="Gene3D" id="1.25.40.10">
    <property type="entry name" value="Tetratricopeptide repeat domain"/>
    <property type="match status" value="5"/>
</dbReference>
<dbReference type="Pfam" id="PF23233">
    <property type="entry name" value="HAT_Syf1_CNRKL1_N"/>
    <property type="match status" value="1"/>
</dbReference>
<protein>
    <recommendedName>
        <fullName evidence="8">Pre-mRNA-splicing factor SYF1</fullName>
    </recommendedName>
</protein>
<keyword evidence="7" id="KW-0539">Nucleus</keyword>
<keyword evidence="4" id="KW-0747">Spliceosome</keyword>
<evidence type="ECO:0000256" key="5">
    <source>
        <dbReference type="ARBA" id="ARBA00022737"/>
    </source>
</evidence>
<dbReference type="Pfam" id="PF23231">
    <property type="entry name" value="HAT_Syf1_CNRKL1_C"/>
    <property type="match status" value="1"/>
</dbReference>
<feature type="domain" description="Pre-mRNA-splicing factor SYF1 central HAT repeats" evidence="11">
    <location>
        <begin position="177"/>
        <end position="378"/>
    </location>
</feature>
<evidence type="ECO:0000256" key="3">
    <source>
        <dbReference type="ARBA" id="ARBA00022664"/>
    </source>
</evidence>
<dbReference type="SUPFAM" id="SSF48452">
    <property type="entry name" value="TPR-like"/>
    <property type="match status" value="4"/>
</dbReference>
<dbReference type="Pfam" id="PF23220">
    <property type="entry name" value="HAT_Syf1_M"/>
    <property type="match status" value="1"/>
</dbReference>
<dbReference type="InterPro" id="IPR055433">
    <property type="entry name" value="HAT_Syf1-like_N"/>
</dbReference>
<dbReference type="InterPro" id="IPR055430">
    <property type="entry name" value="HAT_Syf1_CNRKL1_C"/>
</dbReference>
<keyword evidence="9" id="KW-0802">TPR repeat</keyword>
<organism evidence="14 15">
    <name type="scientific">Durusdinium trenchii</name>
    <dbReference type="NCBI Taxonomy" id="1381693"/>
    <lineage>
        <taxon>Eukaryota</taxon>
        <taxon>Sar</taxon>
        <taxon>Alveolata</taxon>
        <taxon>Dinophyceae</taxon>
        <taxon>Suessiales</taxon>
        <taxon>Symbiodiniaceae</taxon>
        <taxon>Durusdinium</taxon>
    </lineage>
</organism>
<feature type="compositionally biased region" description="Basic residues" evidence="10">
    <location>
        <begin position="945"/>
        <end position="957"/>
    </location>
</feature>
<gene>
    <name evidence="14" type="ORF">CCMP2556_LOCUS45350</name>
</gene>
<evidence type="ECO:0000259" key="13">
    <source>
        <dbReference type="Pfam" id="PF23233"/>
    </source>
</evidence>
<dbReference type="PROSITE" id="PS50005">
    <property type="entry name" value="TPR"/>
    <property type="match status" value="1"/>
</dbReference>
<feature type="domain" description="Pre-mRNA-splicing factor Syf1-like N-terminal HAT-repeats" evidence="13">
    <location>
        <begin position="17"/>
        <end position="175"/>
    </location>
</feature>
<feature type="region of interest" description="Disordered" evidence="10">
    <location>
        <begin position="892"/>
        <end position="957"/>
    </location>
</feature>
<feature type="compositionally biased region" description="Low complexity" evidence="10">
    <location>
        <begin position="923"/>
        <end position="932"/>
    </location>
</feature>
<comment type="similarity">
    <text evidence="2">Belongs to the crooked-neck family.</text>
</comment>
<evidence type="ECO:0000259" key="12">
    <source>
        <dbReference type="Pfam" id="PF23231"/>
    </source>
</evidence>
<accession>A0ABP0R3K4</accession>
<dbReference type="InterPro" id="IPR019734">
    <property type="entry name" value="TPR_rpt"/>
</dbReference>
<feature type="region of interest" description="Disordered" evidence="10">
    <location>
        <begin position="752"/>
        <end position="777"/>
    </location>
</feature>
<keyword evidence="6" id="KW-0508">mRNA splicing</keyword>
<evidence type="ECO:0000313" key="15">
    <source>
        <dbReference type="Proteomes" id="UP001642484"/>
    </source>
</evidence>
<comment type="caution">
    <text evidence="14">The sequence shown here is derived from an EMBL/GenBank/DDBJ whole genome shotgun (WGS) entry which is preliminary data.</text>
</comment>
<evidence type="ECO:0000256" key="10">
    <source>
        <dbReference type="SAM" id="MobiDB-lite"/>
    </source>
</evidence>
<dbReference type="PANTHER" id="PTHR11246">
    <property type="entry name" value="PRE-MRNA SPLICING FACTOR"/>
    <property type="match status" value="1"/>
</dbReference>
<dbReference type="InterPro" id="IPR045075">
    <property type="entry name" value="Syf1-like"/>
</dbReference>
<evidence type="ECO:0000256" key="2">
    <source>
        <dbReference type="ARBA" id="ARBA00008644"/>
    </source>
</evidence>
<feature type="region of interest" description="Disordered" evidence="10">
    <location>
        <begin position="842"/>
        <end position="880"/>
    </location>
</feature>
<proteinExistence type="inferred from homology"/>